<organism evidence="2 3">
    <name type="scientific">Actinocatenispora comari</name>
    <dbReference type="NCBI Taxonomy" id="2807577"/>
    <lineage>
        <taxon>Bacteria</taxon>
        <taxon>Bacillati</taxon>
        <taxon>Actinomycetota</taxon>
        <taxon>Actinomycetes</taxon>
        <taxon>Micromonosporales</taxon>
        <taxon>Micromonosporaceae</taxon>
        <taxon>Actinocatenispora</taxon>
    </lineage>
</organism>
<evidence type="ECO:0008006" key="4">
    <source>
        <dbReference type="Google" id="ProtNLM"/>
    </source>
</evidence>
<evidence type="ECO:0000313" key="3">
    <source>
        <dbReference type="Proteomes" id="UP000614996"/>
    </source>
</evidence>
<dbReference type="Proteomes" id="UP000614996">
    <property type="component" value="Unassembled WGS sequence"/>
</dbReference>
<feature type="signal peptide" evidence="1">
    <location>
        <begin position="1"/>
        <end position="26"/>
    </location>
</feature>
<dbReference type="AlphaFoldDB" id="A0A8J4ENF8"/>
<reference evidence="3" key="1">
    <citation type="journal article" date="2021" name="Int. J. Syst. Evol. Microbiol.">
        <title>Actinocatenispora comari sp. nov., an endophytic actinomycete isolated from aerial parts of Comarum salesowianum.</title>
        <authorList>
            <person name="Oyunbileg N."/>
            <person name="Iizaka Y."/>
            <person name="Hamada M."/>
            <person name="Davaapurev B.O."/>
            <person name="Fukumoto A."/>
            <person name="Tsetseg B."/>
            <person name="Kato F."/>
            <person name="Tamura T."/>
            <person name="Batkhuu J."/>
            <person name="Anzai Y."/>
        </authorList>
    </citation>
    <scope>NUCLEOTIDE SEQUENCE [LARGE SCALE GENOMIC DNA]</scope>
    <source>
        <strain evidence="3">NUM-2625</strain>
    </source>
</reference>
<sequence>MRRVVACLGATAAAAATVLVASPATAGTHYHDQPRVSWSYTDSAAPDTNHVDPTDDVPLGAWQDDAGTIHRSRVYASFDISGLAGRHVIVAHLYARESAATDCAERQIEVWRTADGPPSPTWSKAPQAIEQLGVIGATQTCPADLGLDLTDAVRAALAAGRTELSVELREPTAVEDQPAHGRRLNAQYGMDLDVGSNAIPSTPTTLTNDEQPCTTSTPYAYVAVPPSSAPLGSQPTLSALFGDPDGLESSFSAEFVLWPVAHPDQTTTLPDDYAQQGTPTDVTVPAGTLADGVTYAWHTRARDGVDTSDWSATCYFVADTQRPDKPPAVTSTYTTDGWNAGGTPMQVTLSANGVSDVVAYQYSWKSPLGTIDVGNGDPFDGKGFVRADTLGGSATVSLVPPNSGPNTLTVASYDRAYQQSDSTTYTVEVRDTSPVVTVDGTPQYGSPVTVHLAPGPNVSDVDDYTYTVNGGAEQTVAAGSDGSATVTVEFDSPGLNQLDVRSHSSNGWVTPVKSWSVTFDTSPTVTSDTWPEYDTGGGVGVAGTFAVSSSLPGVVSFGYSFDWGDESVVAATDGGATIPYTPDSSGGHALEVYPILADGTHLSSYTYYFTVAEE</sequence>
<keyword evidence="3" id="KW-1185">Reference proteome</keyword>
<comment type="caution">
    <text evidence="2">The sequence shown here is derived from an EMBL/GenBank/DDBJ whole genome shotgun (WGS) entry which is preliminary data.</text>
</comment>
<feature type="chain" id="PRO_5035242207" description="DNRLRE domain-containing protein" evidence="1">
    <location>
        <begin position="27"/>
        <end position="614"/>
    </location>
</feature>
<protein>
    <recommendedName>
        <fullName evidence="4">DNRLRE domain-containing protein</fullName>
    </recommendedName>
</protein>
<keyword evidence="1" id="KW-0732">Signal</keyword>
<evidence type="ECO:0000313" key="2">
    <source>
        <dbReference type="EMBL" id="GIL31417.1"/>
    </source>
</evidence>
<evidence type="ECO:0000256" key="1">
    <source>
        <dbReference type="SAM" id="SignalP"/>
    </source>
</evidence>
<proteinExistence type="predicted"/>
<accession>A0A8J4ENF8</accession>
<gene>
    <name evidence="2" type="ORF">NUM_66710</name>
</gene>
<dbReference type="EMBL" id="BOPO01000143">
    <property type="protein sequence ID" value="GIL31417.1"/>
    <property type="molecule type" value="Genomic_DNA"/>
</dbReference>
<name>A0A8J4ENF8_9ACTN</name>